<protein>
    <recommendedName>
        <fullName evidence="4">Copper transport protein</fullName>
    </recommendedName>
</protein>
<dbReference type="GO" id="GO:0016020">
    <property type="term" value="C:membrane"/>
    <property type="evidence" value="ECO:0007669"/>
    <property type="project" value="UniProtKB-SubCell"/>
</dbReference>
<keyword evidence="2 4" id="KW-1133">Transmembrane helix</keyword>
<dbReference type="OrthoDB" id="161814at2759"/>
<keyword evidence="1 4" id="KW-0812">Transmembrane</keyword>
<keyword evidence="3 4" id="KW-0472">Membrane</keyword>
<keyword evidence="4" id="KW-0406">Ion transport</keyword>
<evidence type="ECO:0000313" key="5">
    <source>
        <dbReference type="EMBL" id="KAJ6639817.1"/>
    </source>
</evidence>
<evidence type="ECO:0000313" key="6">
    <source>
        <dbReference type="Proteomes" id="UP001151699"/>
    </source>
</evidence>
<dbReference type="AlphaFoldDB" id="A0A9Q0MXG5"/>
<feature type="transmembrane region" description="Helical" evidence="4">
    <location>
        <begin position="40"/>
        <end position="57"/>
    </location>
</feature>
<dbReference type="PANTHER" id="PTHR12483:SF115">
    <property type="entry name" value="COPPER TRANSPORT PROTEIN"/>
    <property type="match status" value="1"/>
</dbReference>
<reference evidence="5" key="1">
    <citation type="submission" date="2022-07" db="EMBL/GenBank/DDBJ databases">
        <authorList>
            <person name="Trinca V."/>
            <person name="Uliana J.V.C."/>
            <person name="Torres T.T."/>
            <person name="Ward R.J."/>
            <person name="Monesi N."/>
        </authorList>
    </citation>
    <scope>NUCLEOTIDE SEQUENCE</scope>
    <source>
        <strain evidence="5">HSMRA1968</strain>
        <tissue evidence="5">Whole embryos</tissue>
    </source>
</reference>
<keyword evidence="4" id="KW-0187">Copper transport</keyword>
<proteinExistence type="inferred from homology"/>
<evidence type="ECO:0000256" key="2">
    <source>
        <dbReference type="ARBA" id="ARBA00022989"/>
    </source>
</evidence>
<gene>
    <name evidence="5" type="primary">SLC31A1_4</name>
    <name evidence="5" type="ORF">Bhyg_12564</name>
</gene>
<evidence type="ECO:0000256" key="3">
    <source>
        <dbReference type="ARBA" id="ARBA00023136"/>
    </source>
</evidence>
<comment type="caution">
    <text evidence="5">The sequence shown here is derived from an EMBL/GenBank/DDBJ whole genome shotgun (WGS) entry which is preliminary data.</text>
</comment>
<dbReference type="GO" id="GO:0005375">
    <property type="term" value="F:copper ion transmembrane transporter activity"/>
    <property type="evidence" value="ECO:0007669"/>
    <property type="project" value="UniProtKB-UniRule"/>
</dbReference>
<accession>A0A9Q0MXG5</accession>
<feature type="transmembrane region" description="Helical" evidence="4">
    <location>
        <begin position="136"/>
        <end position="155"/>
    </location>
</feature>
<dbReference type="Proteomes" id="UP001151699">
    <property type="component" value="Chromosome X"/>
</dbReference>
<comment type="subcellular location">
    <subcellularLocation>
        <location evidence="4">Membrane</location>
        <topology evidence="4">Multi-pass membrane protein</topology>
    </subcellularLocation>
</comment>
<name>A0A9Q0MXG5_9DIPT</name>
<evidence type="ECO:0000256" key="4">
    <source>
        <dbReference type="RuleBase" id="RU367022"/>
    </source>
</evidence>
<dbReference type="Pfam" id="PF04145">
    <property type="entry name" value="Ctr"/>
    <property type="match status" value="1"/>
</dbReference>
<dbReference type="PANTHER" id="PTHR12483">
    <property type="entry name" value="SOLUTE CARRIER FAMILY 31 COPPER TRANSPORTERS"/>
    <property type="match status" value="1"/>
</dbReference>
<feature type="transmembrane region" description="Helical" evidence="4">
    <location>
        <begin position="110"/>
        <end position="130"/>
    </location>
</feature>
<evidence type="ECO:0000256" key="1">
    <source>
        <dbReference type="ARBA" id="ARBA00022692"/>
    </source>
</evidence>
<organism evidence="5 6">
    <name type="scientific">Pseudolycoriella hygida</name>
    <dbReference type="NCBI Taxonomy" id="35572"/>
    <lineage>
        <taxon>Eukaryota</taxon>
        <taxon>Metazoa</taxon>
        <taxon>Ecdysozoa</taxon>
        <taxon>Arthropoda</taxon>
        <taxon>Hexapoda</taxon>
        <taxon>Insecta</taxon>
        <taxon>Pterygota</taxon>
        <taxon>Neoptera</taxon>
        <taxon>Endopterygota</taxon>
        <taxon>Diptera</taxon>
        <taxon>Nematocera</taxon>
        <taxon>Sciaroidea</taxon>
        <taxon>Sciaridae</taxon>
        <taxon>Pseudolycoriella</taxon>
    </lineage>
</organism>
<comment type="similarity">
    <text evidence="4">Belongs to the copper transporter (Ctr) (TC 1.A.56) family. SLC31A subfamily.</text>
</comment>
<keyword evidence="4" id="KW-0186">Copper</keyword>
<dbReference type="InterPro" id="IPR007274">
    <property type="entry name" value="Cop_transporter"/>
</dbReference>
<keyword evidence="4" id="KW-0813">Transport</keyword>
<dbReference type="EMBL" id="WJQU01000003">
    <property type="protein sequence ID" value="KAJ6639817.1"/>
    <property type="molecule type" value="Genomic_DNA"/>
</dbReference>
<keyword evidence="6" id="KW-1185">Reference proteome</keyword>
<sequence>MEHNHGGDSDEGCPMIMTFHVGNCEAILFKQFTVKTVEQFVAAVLVIFLISIGYEGLKFWREKLFNDYVAETATVCSSIKASTSELTSEQNKRNPNKTSIRQFITHKLHLAQTLLHFVQVTLSYCLMLIIMTFNVWLVLAVILGAAVGYFFFGWIRQRSIDVAEHCH</sequence>